<evidence type="ECO:0000313" key="2">
    <source>
        <dbReference type="Proteomes" id="UP000018780"/>
    </source>
</evidence>
<keyword evidence="2" id="KW-1185">Reference proteome</keyword>
<dbReference type="EMBL" id="CP006774">
    <property type="protein sequence ID" value="AHD03325.1"/>
    <property type="molecule type" value="Genomic_DNA"/>
</dbReference>
<accession>V9W102</accession>
<gene>
    <name evidence="1" type="ORF">METH_21110</name>
</gene>
<proteinExistence type="predicted"/>
<geneLocation type="plasmid" evidence="2">
    <name>1</name>
</geneLocation>
<sequence>MKNQAAIRRAMLQCRIYCCGSKETIGAFRRFRQSELSQATEPD</sequence>
<name>V9W102_9RHOB</name>
<dbReference type="HOGENOM" id="CLU_3235481_0_0_5"/>
<evidence type="ECO:0000313" key="1">
    <source>
        <dbReference type="EMBL" id="AHD03325.1"/>
    </source>
</evidence>
<protein>
    <submittedName>
        <fullName evidence="1">Uncharacterized protein</fullName>
    </submittedName>
</protein>
<reference evidence="1 2" key="1">
    <citation type="submission" date="2013-09" db="EMBL/GenBank/DDBJ databases">
        <authorList>
            <consortium name="DOE Joint Genome Institute"/>
            <person name="Klenk H.-P."/>
            <person name="Huntemann M."/>
            <person name="Han J."/>
            <person name="Chen A."/>
            <person name="Kyrpides N."/>
            <person name="Mavromatis K."/>
            <person name="Markowitz V."/>
            <person name="Palaniappan K."/>
            <person name="Ivanova N."/>
            <person name="Schaumberg A."/>
            <person name="Pati A."/>
            <person name="Liolios K."/>
            <person name="Nordberg H.P."/>
            <person name="Cantor M.N."/>
            <person name="Hua S.X."/>
            <person name="Woyke T."/>
        </authorList>
    </citation>
    <scope>NUCLEOTIDE SEQUENCE [LARGE SCALE GENOMIC DNA]</scope>
    <source>
        <strain evidence="1 2">DSM 14336</strain>
        <plasmid evidence="2">1</plasmid>
    </source>
</reference>
<dbReference type="AlphaFoldDB" id="V9W102"/>
<organism evidence="1 2">
    <name type="scientific">Leisingera methylohalidivorans DSM 14336</name>
    <dbReference type="NCBI Taxonomy" id="999552"/>
    <lineage>
        <taxon>Bacteria</taxon>
        <taxon>Pseudomonadati</taxon>
        <taxon>Pseudomonadota</taxon>
        <taxon>Alphaproteobacteria</taxon>
        <taxon>Rhodobacterales</taxon>
        <taxon>Roseobacteraceae</taxon>
        <taxon>Leisingera</taxon>
    </lineage>
</organism>
<keyword evidence="1" id="KW-0614">Plasmid</keyword>
<dbReference type="PATRIC" id="fig|999552.6.peg.4178"/>
<dbReference type="KEGG" id="lmd:METH_21110"/>
<dbReference type="Proteomes" id="UP000018780">
    <property type="component" value="Plasmid unnamed"/>
</dbReference>